<reference evidence="1" key="2">
    <citation type="submission" date="2020-01" db="EMBL/GenBank/DDBJ databases">
        <authorList>
            <person name="Algora L."/>
            <person name="Schniete J.K."/>
            <person name="MacFadyen A."/>
            <person name="Hoskisson P.A."/>
            <person name="Hunter I.S."/>
            <person name="Herron P.R."/>
        </authorList>
    </citation>
    <scope>NUCLEOTIDE SEQUENCE</scope>
    <source>
        <strain evidence="1">ATCC 10970</strain>
    </source>
</reference>
<evidence type="ECO:0000313" key="1">
    <source>
        <dbReference type="EMBL" id="QST85080.1"/>
    </source>
</evidence>
<dbReference type="EMBL" id="CP048261">
    <property type="protein sequence ID" value="QST85080.1"/>
    <property type="molecule type" value="Genomic_DNA"/>
</dbReference>
<dbReference type="GeneID" id="66859808"/>
<sequence>MPPALRERPDGLACAAATYTSAPFRTAPEHTALASANGQSRLVGGSGR</sequence>
<organism evidence="1 2">
    <name type="scientific">Streptomyces rimosus subsp. rimosus (strain ATCC 10970 / DSM 40260 / JCM 4667 / NRRL 2234)</name>
    <dbReference type="NCBI Taxonomy" id="1265868"/>
    <lineage>
        <taxon>Bacteria</taxon>
        <taxon>Bacillati</taxon>
        <taxon>Actinomycetota</taxon>
        <taxon>Actinomycetes</taxon>
        <taxon>Kitasatosporales</taxon>
        <taxon>Streptomycetaceae</taxon>
        <taxon>Streptomyces</taxon>
    </lineage>
</organism>
<dbReference type="Proteomes" id="UP000011074">
    <property type="component" value="Chromosome"/>
</dbReference>
<gene>
    <name evidence="1" type="ORF">SRIM_037525</name>
</gene>
<accession>A0A8A1UY94</accession>
<reference evidence="1" key="1">
    <citation type="submission" date="2012-12" db="EMBL/GenBank/DDBJ databases">
        <authorList>
            <person name="Pethick F.E."/>
            <person name="MacFadyen A.C."/>
            <person name="Tang Z."/>
            <person name="Sangal V."/>
            <person name="Tze-Tze L."/>
            <person name="Chu J."/>
            <person name="Guo M."/>
            <person name="Kirby R."/>
            <person name="Hoskisson P.A."/>
            <person name="Herron P.R."/>
            <person name="Hunter I.S."/>
        </authorList>
    </citation>
    <scope>NUCLEOTIDE SEQUENCE</scope>
    <source>
        <strain evidence="1">ATCC 10970</strain>
    </source>
</reference>
<dbReference type="RefSeq" id="WP_156100269.1">
    <property type="nucleotide sequence ID" value="NZ_CP048261.1"/>
</dbReference>
<protein>
    <submittedName>
        <fullName evidence="1">Uncharacterized protein</fullName>
    </submittedName>
</protein>
<name>A0A8A1UY94_STRR1</name>
<dbReference type="AlphaFoldDB" id="A0A8A1UY94"/>
<evidence type="ECO:0000313" key="2">
    <source>
        <dbReference type="Proteomes" id="UP000011074"/>
    </source>
</evidence>
<reference evidence="1" key="3">
    <citation type="journal article" date="2021" name="bioRxiv">
        <title>Bilateral symmetry of linear streptomycete chromosomes.</title>
        <authorList>
            <person name="Algora-Gallardo L."/>
            <person name="Schniete J.K."/>
            <person name="Mark D.R."/>
            <person name="Hunter I.S."/>
            <person name="Herron P.R."/>
        </authorList>
    </citation>
    <scope>NUCLEOTIDE SEQUENCE</scope>
    <source>
        <strain evidence="1">ATCC 10970</strain>
    </source>
</reference>
<proteinExistence type="predicted"/>